<organism evidence="5 6">
    <name type="scientific">Lottia gigantea</name>
    <name type="common">Giant owl limpet</name>
    <dbReference type="NCBI Taxonomy" id="225164"/>
    <lineage>
        <taxon>Eukaryota</taxon>
        <taxon>Metazoa</taxon>
        <taxon>Spiralia</taxon>
        <taxon>Lophotrochozoa</taxon>
        <taxon>Mollusca</taxon>
        <taxon>Gastropoda</taxon>
        <taxon>Patellogastropoda</taxon>
        <taxon>Lottioidea</taxon>
        <taxon>Lottiidae</taxon>
        <taxon>Lottia</taxon>
    </lineage>
</organism>
<dbReference type="Gene3D" id="2.60.120.820">
    <property type="entry name" value="PHR domain"/>
    <property type="match status" value="2"/>
</dbReference>
<feature type="repeat" description="RCC1" evidence="2">
    <location>
        <begin position="863"/>
        <end position="912"/>
    </location>
</feature>
<feature type="non-terminal residue" evidence="5">
    <location>
        <position position="2131"/>
    </location>
</feature>
<dbReference type="Pfam" id="PF00415">
    <property type="entry name" value="RCC1"/>
    <property type="match status" value="1"/>
</dbReference>
<accession>V4AF54</accession>
<dbReference type="Gene3D" id="2.130.10.30">
    <property type="entry name" value="Regulator of chromosome condensation 1/beta-lactamase-inhibitor protein II"/>
    <property type="match status" value="2"/>
</dbReference>
<dbReference type="KEGG" id="lgi:LOTGIDRAFT_153260"/>
<dbReference type="GO" id="GO:0061630">
    <property type="term" value="F:ubiquitin protein ligase activity"/>
    <property type="evidence" value="ECO:0007669"/>
    <property type="project" value="TreeGrafter"/>
</dbReference>
<dbReference type="PANTHER" id="PTHR45943">
    <property type="entry name" value="E3 UBIQUITIN-PROTEIN LIGASE MYCBP2"/>
    <property type="match status" value="1"/>
</dbReference>
<keyword evidence="6" id="KW-1185">Reference proteome</keyword>
<dbReference type="GeneID" id="20235910"/>
<evidence type="ECO:0000256" key="3">
    <source>
        <dbReference type="SAM" id="MobiDB-lite"/>
    </source>
</evidence>
<dbReference type="GO" id="GO:0005634">
    <property type="term" value="C:nucleus"/>
    <property type="evidence" value="ECO:0007669"/>
    <property type="project" value="TreeGrafter"/>
</dbReference>
<dbReference type="CTD" id="20235910"/>
<dbReference type="InterPro" id="IPR012983">
    <property type="entry name" value="PHR"/>
</dbReference>
<feature type="domain" description="PHR" evidence="4">
    <location>
        <begin position="1144"/>
        <end position="1296"/>
    </location>
</feature>
<feature type="region of interest" description="Disordered" evidence="3">
    <location>
        <begin position="48"/>
        <end position="74"/>
    </location>
</feature>
<evidence type="ECO:0000256" key="1">
    <source>
        <dbReference type="ARBA" id="ARBA00022786"/>
    </source>
</evidence>
<dbReference type="InterPro" id="IPR009091">
    <property type="entry name" value="RCC1/BLIP-II"/>
</dbReference>
<feature type="compositionally biased region" description="Basic residues" evidence="3">
    <location>
        <begin position="48"/>
        <end position="63"/>
    </location>
</feature>
<dbReference type="Proteomes" id="UP000030746">
    <property type="component" value="Unassembled WGS sequence"/>
</dbReference>
<dbReference type="RefSeq" id="XP_009055416.1">
    <property type="nucleotide sequence ID" value="XM_009057168.1"/>
</dbReference>
<evidence type="ECO:0000313" key="5">
    <source>
        <dbReference type="EMBL" id="ESO93790.1"/>
    </source>
</evidence>
<dbReference type="EMBL" id="KB201890">
    <property type="protein sequence ID" value="ESO93790.1"/>
    <property type="molecule type" value="Genomic_DNA"/>
</dbReference>
<dbReference type="InterPro" id="IPR038648">
    <property type="entry name" value="PHR_sf"/>
</dbReference>
<dbReference type="GO" id="GO:0005886">
    <property type="term" value="C:plasma membrane"/>
    <property type="evidence" value="ECO:0007669"/>
    <property type="project" value="TreeGrafter"/>
</dbReference>
<dbReference type="InterPro" id="IPR000408">
    <property type="entry name" value="Reg_chr_condens"/>
</dbReference>
<dbReference type="PANTHER" id="PTHR45943:SF1">
    <property type="entry name" value="E3 UBIQUITIN-PROTEIN LIGASE MYCBP2"/>
    <property type="match status" value="1"/>
</dbReference>
<keyword evidence="1" id="KW-0833">Ubl conjugation pathway</keyword>
<dbReference type="OMA" id="QHVVMVM"/>
<feature type="domain" description="PHR" evidence="4">
    <location>
        <begin position="1658"/>
        <end position="1817"/>
    </location>
</feature>
<reference evidence="5 6" key="1">
    <citation type="journal article" date="2013" name="Nature">
        <title>Insights into bilaterian evolution from three spiralian genomes.</title>
        <authorList>
            <person name="Simakov O."/>
            <person name="Marletaz F."/>
            <person name="Cho S.J."/>
            <person name="Edsinger-Gonzales E."/>
            <person name="Havlak P."/>
            <person name="Hellsten U."/>
            <person name="Kuo D.H."/>
            <person name="Larsson T."/>
            <person name="Lv J."/>
            <person name="Arendt D."/>
            <person name="Savage R."/>
            <person name="Osoegawa K."/>
            <person name="de Jong P."/>
            <person name="Grimwood J."/>
            <person name="Chapman J.A."/>
            <person name="Shapiro H."/>
            <person name="Aerts A."/>
            <person name="Otillar R.P."/>
            <person name="Terry A.Y."/>
            <person name="Boore J.L."/>
            <person name="Grigoriev I.V."/>
            <person name="Lindberg D.R."/>
            <person name="Seaver E.C."/>
            <person name="Weisblat D.A."/>
            <person name="Putnam N.H."/>
            <person name="Rokhsar D.S."/>
        </authorList>
    </citation>
    <scope>NUCLEOTIDE SEQUENCE [LARGE SCALE GENOMIC DNA]</scope>
</reference>
<dbReference type="GO" id="GO:0008582">
    <property type="term" value="P:regulation of synaptic assembly at neuromuscular junction"/>
    <property type="evidence" value="ECO:0007669"/>
    <property type="project" value="TreeGrafter"/>
</dbReference>
<sequence length="2131" mass="233881">MCTAQVFHNSRSEVDAYLRGEILSEKFLTLFGSREDLINKCKVQKKKKTKKIKKTKEGKKKREKSPEEQDNGIASVELPGNASVFNVYASVRQMVLQQCLRETAKIYRHAHSNSNSGSDSEEESEERAKDSIIKLPKIVGLGLNGVFELIHETRSKYPELCVKALRALLDLLQGQHPEEMKSEPPGIVENLYNLLMSIATDQSSVQARGTKEEETSLACSALISLAISLGDTGKLLMAISALLMNPPSIVQQQIKVPGILSSLQKSVQAVLIGKSQLPDWFNEGVRQKALTSSFQFKTQKKGKCGEENSAIASDGSYIYIVNDHGLYKVGSGFGGTIQGHVYNSKEDFDVEENTWLAFVRNKLLYRVDKWASTSLCVINKDTLAIEKSYLLESSNIGPMVLFSDGENVGKIAPDKDDCYVVKMYSIEKTPLTVIHELPLKLTRKCMEMFGCNNMDPETDRRSLVTGFDEDTASVVVGKEFSLIRTVGGKVLYNGRAASLGIKQPVAVPPNKWTELPITKSPKIVQISMGHDGLHALMVAEDGSLFFVGTAKRGEDGESSLSKGRRQPKAVKPKKMIKLEGKTIVYSACNTGSSAVVSKEGEVFMFGKDTAHCDHSTGHVTELKDVVITQIALGKAHAVALSNKGQIYTFGINNKGQCGRDFTPGASREAIPSQNVTMAEEEEENDAEEHLCPAGKHRWKLDQCMVCSVCGECTGYGVTCINSGRADKNPGMPCGCGSGDSGCSECGACRVCAGEKLELEELDERGLLEVFSIDKELAWKFFGVGGGRKPESQISGRLERKFELRRAQQRLAREKRREVAPDQESDYTKLVSLPPAEVTMDTGDIPVAQIACGLHHTVLLLQNGDVYTFGNNSSGQLGVGDTTIRGSPTKIDLPFPATQIAAGGTHTAILLSSGEVFTCGSYSKGALGRMRSDMAKSKIYNSSSLFHTVPGPLVSVGSKYGRRATWVGASGDQTFMRIDESLINPHTLTRSSVFANSTSIGLIPRGKDHHGIMKCLMISKVDGSCKSSSDQVDLSQHAVCLDPVYDVLWSYYPPTHDVQSFNVISTDARDLRLVNSGYCHIFKPELSVPTRMGCKATRSHCALHMLGCLDCLTIARQLNITVSEETKEKQTTKKIYSKEDFSLVNRFESHGGGWGYSGHSIEAIKFMVDTDILLGGYGLFGGRGEYFGRIKLFELGADGGEKENEVDGEQLAETEEVPFECGPREKHVILFDEPVLLQANIWYVAWCRISGPSSDCGSSGQSSVTTEDQVTFKFKGSNKSNNGTDVNAGQIPQLLYRLEYDPSKLPSRDSPSVMRRTELIEPAHILSQDFSHSVSATCFDSLLKLLDWAWNMFHTAIKDMENLKGSSYQAAVADTQRLVYICRACLRLVKIYVNEIYSDGVNNKKTSVETSQLAEKIGDARDILKRILAEEINTTKFEVFLTEPEGTQEFTEQREDILNECHISFSSCFHAFYPTGSLKWWCLCDLLCRTDPILEKKTDKKNLPNAGGVGRLLAAVMEAMCHPAIKLTNIMPINCEPEAEEILRRHSTCMDDNTNSAARMGEMHKYPVLASHMTYRMEIDSIGGGCHISFKEVLDRLLMIVAFPVRLALNKEDYNFPQSLVANTCALLSTIISELAASATGFETADLSTSSRPLLVTPNRFTRTSNAPFWNTGNGSPDAVAFSVDRSGILIAGVCVYGGGGSYTYEVELLDEQQSEGGGSDLSHTQRWNTVEQVKGTYGPEDCVNDIAEIRFDRPVPIKEGVKYAIKIKNHGSRTLNGDGGMNKVKCSDGTTFTFTACSLSSNGSNHMRGQIPQILYYSAPQEGENHQQSSKNLAELQARKNAIDITGAICIIATDLLHRATGLSGDDVGEILGKSHLFSSLLPLTLAYVGPVASQDPRGAVQVLYMIQDILPAVATITKQFVNPMINSSSTFDSSMTDQGTTTTSQHYAIVQSDHPYKPASVANYKVEFPPSVRWIAIEFDNQCSTAQPEDSLQLSVPTSLGSKDLTISTKNQDDQSSKPSYWPLLKKFSGTSNWPKQAVILPGHELLFSLETASDYVKDEKASFYGFKCTVIGYEWNNKAEESILQLEKELTYLGGMCSSALMKKDILLPPLSVEETEEELESIEIGAQL</sequence>
<name>V4AF54_LOTGI</name>
<dbReference type="STRING" id="225164.V4AF54"/>
<dbReference type="PROSITE" id="PS00626">
    <property type="entry name" value="RCC1_2"/>
    <property type="match status" value="1"/>
</dbReference>
<dbReference type="GO" id="GO:0007411">
    <property type="term" value="P:axon guidance"/>
    <property type="evidence" value="ECO:0007669"/>
    <property type="project" value="TreeGrafter"/>
</dbReference>
<dbReference type="Pfam" id="PF08005">
    <property type="entry name" value="PHR"/>
    <property type="match status" value="2"/>
</dbReference>
<evidence type="ECO:0000313" key="6">
    <source>
        <dbReference type="Proteomes" id="UP000030746"/>
    </source>
</evidence>
<gene>
    <name evidence="5" type="ORF">LOTGIDRAFT_153260</name>
</gene>
<dbReference type="HOGENOM" id="CLU_000281_0_0_1"/>
<dbReference type="Pfam" id="PF13540">
    <property type="entry name" value="RCC1_2"/>
    <property type="match status" value="1"/>
</dbReference>
<dbReference type="SUPFAM" id="SSF50985">
    <property type="entry name" value="RCC1/BLIP-II"/>
    <property type="match status" value="1"/>
</dbReference>
<proteinExistence type="predicted"/>
<dbReference type="PROSITE" id="PS50012">
    <property type="entry name" value="RCC1_3"/>
    <property type="match status" value="1"/>
</dbReference>
<dbReference type="OrthoDB" id="6050183at2759"/>
<protein>
    <recommendedName>
        <fullName evidence="4">PHR domain-containing protein</fullName>
    </recommendedName>
</protein>
<evidence type="ECO:0000259" key="4">
    <source>
        <dbReference type="Pfam" id="PF08005"/>
    </source>
</evidence>
<evidence type="ECO:0000256" key="2">
    <source>
        <dbReference type="PROSITE-ProRule" id="PRU00235"/>
    </source>
</evidence>
<dbReference type="PRINTS" id="PR00633">
    <property type="entry name" value="RCCNDNSATION"/>
</dbReference>